<evidence type="ECO:0008006" key="3">
    <source>
        <dbReference type="Google" id="ProtNLM"/>
    </source>
</evidence>
<sequence>MVKIHSPQFRTEDSLHAHVARLLTVAIAPPGTLSASGAFWCSIEHRNARNRLEGALRKSRGVVAGIPDIQIGYQGRTYWIELKRHDGSRSKAQKALHPVLEACGQPVGLCRSPEEVFGFLKKHGVPVRAEVMA</sequence>
<evidence type="ECO:0000313" key="1">
    <source>
        <dbReference type="EMBL" id="KXV17109.1"/>
    </source>
</evidence>
<dbReference type="PATRIC" id="fig|442.10.peg.1866"/>
<dbReference type="InterPro" id="IPR011856">
    <property type="entry name" value="tRNA_endonuc-like_dom_sf"/>
</dbReference>
<evidence type="ECO:0000313" key="2">
    <source>
        <dbReference type="Proteomes" id="UP000075655"/>
    </source>
</evidence>
<comment type="caution">
    <text evidence="1">The sequence shown here is derived from an EMBL/GenBank/DDBJ whole genome shotgun (WGS) entry which is preliminary data.</text>
</comment>
<dbReference type="AlphaFoldDB" id="A0A149UGK9"/>
<gene>
    <name evidence="1" type="ORF">AD934_12625</name>
</gene>
<dbReference type="RefSeq" id="WP_024716701.1">
    <property type="nucleotide sequence ID" value="NZ_JBFNTZ010000001.1"/>
</dbReference>
<dbReference type="EMBL" id="LHZG01000180">
    <property type="protein sequence ID" value="KXV17109.1"/>
    <property type="molecule type" value="Genomic_DNA"/>
</dbReference>
<organism evidence="1 2">
    <name type="scientific">Gluconobacter oxydans</name>
    <name type="common">Gluconobacter suboxydans</name>
    <dbReference type="NCBI Taxonomy" id="442"/>
    <lineage>
        <taxon>Bacteria</taxon>
        <taxon>Pseudomonadati</taxon>
        <taxon>Pseudomonadota</taxon>
        <taxon>Alphaproteobacteria</taxon>
        <taxon>Acetobacterales</taxon>
        <taxon>Acetobacteraceae</taxon>
        <taxon>Gluconobacter</taxon>
    </lineage>
</organism>
<dbReference type="Gene3D" id="3.40.1350.10">
    <property type="match status" value="1"/>
</dbReference>
<dbReference type="GO" id="GO:0003676">
    <property type="term" value="F:nucleic acid binding"/>
    <property type="evidence" value="ECO:0007669"/>
    <property type="project" value="InterPro"/>
</dbReference>
<dbReference type="OrthoDB" id="7219056at2"/>
<protein>
    <recommendedName>
        <fullName evidence="3">VRR-NUC domain-containing protein</fullName>
    </recommendedName>
</protein>
<dbReference type="Proteomes" id="UP000075655">
    <property type="component" value="Unassembled WGS sequence"/>
</dbReference>
<proteinExistence type="predicted"/>
<accession>A0A149UGK9</accession>
<reference evidence="1 2" key="1">
    <citation type="submission" date="2015-06" db="EMBL/GenBank/DDBJ databases">
        <title>Improved classification and identification of acetic acid bacteria using matrix-assisted laser desorption/ionization time-of-flight mass spectrometry; Gluconobacter nephelii and Gluconobacter uchimurae are later heterotypic synonyms of Gluconobacter japonicus and Gluconobacter oxydans, respectively.</title>
        <authorList>
            <person name="Li L."/>
            <person name="Cleenwerck I."/>
            <person name="De Vuyst L."/>
            <person name="Vandamme P."/>
        </authorList>
    </citation>
    <scope>NUCLEOTIDE SEQUENCE [LARGE SCALE GENOMIC DNA]</scope>
    <source>
        <strain evidence="1 2">LMG 1676</strain>
    </source>
</reference>
<name>A0A149UGK9_GLUOY</name>